<evidence type="ECO:0000256" key="3">
    <source>
        <dbReference type="ARBA" id="ARBA00022475"/>
    </source>
</evidence>
<feature type="transmembrane region" description="Helical" evidence="7">
    <location>
        <begin position="111"/>
        <end position="134"/>
    </location>
</feature>
<organism evidence="8 9">
    <name type="scientific">Sulfurifustis variabilis</name>
    <dbReference type="NCBI Taxonomy" id="1675686"/>
    <lineage>
        <taxon>Bacteria</taxon>
        <taxon>Pseudomonadati</taxon>
        <taxon>Pseudomonadota</taxon>
        <taxon>Gammaproteobacteria</taxon>
        <taxon>Acidiferrobacterales</taxon>
        <taxon>Acidiferrobacteraceae</taxon>
        <taxon>Sulfurifustis</taxon>
    </lineage>
</organism>
<dbReference type="NCBIfam" id="TIGR00427">
    <property type="entry name" value="NAAT family transporter"/>
    <property type="match status" value="1"/>
</dbReference>
<dbReference type="OrthoDB" id="21094at2"/>
<proteinExistence type="inferred from homology"/>
<comment type="subcellular location">
    <subcellularLocation>
        <location evidence="1 7">Cell membrane</location>
        <topology evidence="1 7">Multi-pass membrane protein</topology>
    </subcellularLocation>
</comment>
<sequence>MTALFLDAFIILFVVVDPVGLAPIFGAITHGGAPAYRRRMAVRGVTIAALILVAFVFAGGALLRALGVGMPAFQIAGGILLFVLALDMVFARHSGIRSTTEREQREAERKADVSVFPLAFPLIAGPGALTSVLLLSGRGADRPEAVGVVLVVVVVVLALALAALLAADRIMRIMGETGANVVTRVFGVLLAALAVQYILDGIHAGF</sequence>
<evidence type="ECO:0000256" key="4">
    <source>
        <dbReference type="ARBA" id="ARBA00022692"/>
    </source>
</evidence>
<feature type="transmembrane region" description="Helical" evidence="7">
    <location>
        <begin position="72"/>
        <end position="90"/>
    </location>
</feature>
<dbReference type="PANTHER" id="PTHR33508:SF1">
    <property type="entry name" value="UPF0056 MEMBRANE PROTEIN YHCE"/>
    <property type="match status" value="1"/>
</dbReference>
<keyword evidence="6 7" id="KW-0472">Membrane</keyword>
<dbReference type="AlphaFoldDB" id="A0A1B4V0Y2"/>
<feature type="transmembrane region" description="Helical" evidence="7">
    <location>
        <begin position="40"/>
        <end position="66"/>
    </location>
</feature>
<keyword evidence="3" id="KW-1003">Cell membrane</keyword>
<dbReference type="Pfam" id="PF01914">
    <property type="entry name" value="MarC"/>
    <property type="match status" value="1"/>
</dbReference>
<reference evidence="8 9" key="1">
    <citation type="submission" date="2015-08" db="EMBL/GenBank/DDBJ databases">
        <title>Complete genome sequence of Sulfurifustis variabilis.</title>
        <authorList>
            <person name="Miura A."/>
            <person name="Kojima H."/>
            <person name="Fukui M."/>
        </authorList>
    </citation>
    <scope>NUCLEOTIDE SEQUENCE [LARGE SCALE GENOMIC DNA]</scope>
    <source>
        <strain evidence="9">skN76</strain>
    </source>
</reference>
<evidence type="ECO:0000256" key="5">
    <source>
        <dbReference type="ARBA" id="ARBA00022989"/>
    </source>
</evidence>
<evidence type="ECO:0000313" key="8">
    <source>
        <dbReference type="EMBL" id="BAU47128.1"/>
    </source>
</evidence>
<dbReference type="PANTHER" id="PTHR33508">
    <property type="entry name" value="UPF0056 MEMBRANE PROTEIN YHCE"/>
    <property type="match status" value="1"/>
</dbReference>
<evidence type="ECO:0000256" key="1">
    <source>
        <dbReference type="ARBA" id="ARBA00004651"/>
    </source>
</evidence>
<keyword evidence="5 7" id="KW-1133">Transmembrane helix</keyword>
<keyword evidence="4 7" id="KW-0812">Transmembrane</keyword>
<feature type="transmembrane region" description="Helical" evidence="7">
    <location>
        <begin position="6"/>
        <end position="28"/>
    </location>
</feature>
<protein>
    <recommendedName>
        <fullName evidence="7">UPF0056 membrane protein</fullName>
    </recommendedName>
</protein>
<comment type="similarity">
    <text evidence="2 7">Belongs to the UPF0056 (MarC) family.</text>
</comment>
<evidence type="ECO:0000256" key="2">
    <source>
        <dbReference type="ARBA" id="ARBA00009784"/>
    </source>
</evidence>
<name>A0A1B4V0Y2_9GAMM</name>
<evidence type="ECO:0000256" key="6">
    <source>
        <dbReference type="ARBA" id="ARBA00023136"/>
    </source>
</evidence>
<feature type="transmembrane region" description="Helical" evidence="7">
    <location>
        <begin position="146"/>
        <end position="167"/>
    </location>
</feature>
<dbReference type="InterPro" id="IPR002771">
    <property type="entry name" value="Multi_antbiot-R_MarC"/>
</dbReference>
<accession>A0A1B4V0Y2</accession>
<dbReference type="EMBL" id="AP014936">
    <property type="protein sequence ID" value="BAU47128.1"/>
    <property type="molecule type" value="Genomic_DNA"/>
</dbReference>
<dbReference type="KEGG" id="sva:SVA_0547"/>
<evidence type="ECO:0000256" key="7">
    <source>
        <dbReference type="RuleBase" id="RU362048"/>
    </source>
</evidence>
<feature type="transmembrane region" description="Helical" evidence="7">
    <location>
        <begin position="179"/>
        <end position="199"/>
    </location>
</feature>
<dbReference type="RefSeq" id="WP_096462798.1">
    <property type="nucleotide sequence ID" value="NZ_AP014936.1"/>
</dbReference>
<dbReference type="Proteomes" id="UP000218899">
    <property type="component" value="Chromosome"/>
</dbReference>
<dbReference type="GO" id="GO:0005886">
    <property type="term" value="C:plasma membrane"/>
    <property type="evidence" value="ECO:0007669"/>
    <property type="project" value="UniProtKB-SubCell"/>
</dbReference>
<evidence type="ECO:0000313" key="9">
    <source>
        <dbReference type="Proteomes" id="UP000218899"/>
    </source>
</evidence>
<keyword evidence="9" id="KW-1185">Reference proteome</keyword>
<gene>
    <name evidence="8" type="ORF">SVA_0547</name>
</gene>